<evidence type="ECO:0000313" key="7">
    <source>
        <dbReference type="Proteomes" id="UP000547976"/>
    </source>
</evidence>
<evidence type="ECO:0000313" key="6">
    <source>
        <dbReference type="EMBL" id="KAF5602858.1"/>
    </source>
</evidence>
<feature type="domain" description="Tyrosinase copper-binding" evidence="5">
    <location>
        <begin position="88"/>
        <end position="105"/>
    </location>
</feature>
<accession>A0A8H5PV85</accession>
<gene>
    <name evidence="6" type="ORF">FSUBG_7498</name>
</gene>
<dbReference type="PROSITE" id="PS00497">
    <property type="entry name" value="TYROSINASE_1"/>
    <property type="match status" value="1"/>
</dbReference>
<evidence type="ECO:0000256" key="2">
    <source>
        <dbReference type="ARBA" id="ARBA00023008"/>
    </source>
</evidence>
<evidence type="ECO:0000256" key="4">
    <source>
        <dbReference type="SAM" id="SignalP"/>
    </source>
</evidence>
<feature type="signal peptide" evidence="4">
    <location>
        <begin position="1"/>
        <end position="18"/>
    </location>
</feature>
<sequence>MLAHSFLASLALAALSIASPVARAEGSCSDPVVRKEWRELTSAEKTEYLRAAVCLRNLPKKAYKDVDDVTTLMDDLVYTHFSLNTEIHFVANFLPWHRWYVQLHEDMLRDECDYKGVQPYWDWTIDADKNDVVNSPLFDPKTGFGGDAKLTGSDVPGFKRCVVDGPFANTNLTLAMGWPDMNTPGNRLHCFTREFNGGLGKDEDGNQILGDMQATAYNSRVMDTIYSFDNYHSMSDMLEGLPHAQIHSIIFGDMGPATSPNEPLFFLHHANVDRVWAKWQGRNATRLADYTGFNDPNKWNTADITDKMPVMRLADEEPVVKNYMDTRAGPLCYTYSSMNQGHNGREHGDQSKGIEG</sequence>
<dbReference type="OrthoDB" id="6132182at2759"/>
<dbReference type="InterPro" id="IPR002227">
    <property type="entry name" value="Tyrosinase_Cu-bd"/>
</dbReference>
<keyword evidence="2" id="KW-0186">Copper</keyword>
<dbReference type="SUPFAM" id="SSF48056">
    <property type="entry name" value="Di-copper centre-containing domain"/>
    <property type="match status" value="1"/>
</dbReference>
<dbReference type="GO" id="GO:0046872">
    <property type="term" value="F:metal ion binding"/>
    <property type="evidence" value="ECO:0007669"/>
    <property type="project" value="UniProtKB-KW"/>
</dbReference>
<keyword evidence="7" id="KW-1185">Reference proteome</keyword>
<evidence type="ECO:0000259" key="5">
    <source>
        <dbReference type="PROSITE" id="PS00497"/>
    </source>
</evidence>
<keyword evidence="1" id="KW-0479">Metal-binding</keyword>
<dbReference type="PANTHER" id="PTHR11474:SF126">
    <property type="entry name" value="TYROSINASE-LIKE PROTEIN TYR-1-RELATED"/>
    <property type="match status" value="1"/>
</dbReference>
<feature type="compositionally biased region" description="Basic and acidic residues" evidence="3">
    <location>
        <begin position="343"/>
        <end position="356"/>
    </location>
</feature>
<keyword evidence="4" id="KW-0732">Signal</keyword>
<dbReference type="GO" id="GO:0016491">
    <property type="term" value="F:oxidoreductase activity"/>
    <property type="evidence" value="ECO:0007669"/>
    <property type="project" value="InterPro"/>
</dbReference>
<dbReference type="PRINTS" id="PR00092">
    <property type="entry name" value="TYROSINASE"/>
</dbReference>
<protein>
    <submittedName>
        <fullName evidence="6">Tyrosinase</fullName>
    </submittedName>
</protein>
<comment type="caution">
    <text evidence="6">The sequence shown here is derived from an EMBL/GenBank/DDBJ whole genome shotgun (WGS) entry which is preliminary data.</text>
</comment>
<dbReference type="InterPro" id="IPR008922">
    <property type="entry name" value="Di-copper_centre_dom_sf"/>
</dbReference>
<dbReference type="RefSeq" id="XP_036536971.1">
    <property type="nucleotide sequence ID" value="XM_036685809.1"/>
</dbReference>
<dbReference type="InterPro" id="IPR050316">
    <property type="entry name" value="Tyrosinase/Hemocyanin"/>
</dbReference>
<organism evidence="6 7">
    <name type="scientific">Gibberella subglutinans</name>
    <name type="common">Fusarium subglutinans</name>
    <dbReference type="NCBI Taxonomy" id="42677"/>
    <lineage>
        <taxon>Eukaryota</taxon>
        <taxon>Fungi</taxon>
        <taxon>Dikarya</taxon>
        <taxon>Ascomycota</taxon>
        <taxon>Pezizomycotina</taxon>
        <taxon>Sordariomycetes</taxon>
        <taxon>Hypocreomycetidae</taxon>
        <taxon>Hypocreales</taxon>
        <taxon>Nectriaceae</taxon>
        <taxon>Fusarium</taxon>
        <taxon>Fusarium fujikuroi species complex</taxon>
    </lineage>
</organism>
<dbReference type="Proteomes" id="UP000547976">
    <property type="component" value="Unassembled WGS sequence"/>
</dbReference>
<feature type="region of interest" description="Disordered" evidence="3">
    <location>
        <begin position="337"/>
        <end position="356"/>
    </location>
</feature>
<dbReference type="GeneID" id="59320527"/>
<dbReference type="Gene3D" id="1.10.1280.10">
    <property type="entry name" value="Di-copper center containing domain from catechol oxidase"/>
    <property type="match status" value="1"/>
</dbReference>
<name>A0A8H5PV85_GIBSU</name>
<reference evidence="6 7" key="1">
    <citation type="submission" date="2020-05" db="EMBL/GenBank/DDBJ databases">
        <title>Identification and distribution of gene clusters putatively required for synthesis of sphingolipid metabolism inhibitors in phylogenetically diverse species of the filamentous fungus Fusarium.</title>
        <authorList>
            <person name="Kim H.-S."/>
            <person name="Busman M."/>
            <person name="Brown D.W."/>
            <person name="Divon H."/>
            <person name="Uhlig S."/>
            <person name="Proctor R.H."/>
        </authorList>
    </citation>
    <scope>NUCLEOTIDE SEQUENCE [LARGE SCALE GENOMIC DNA]</scope>
    <source>
        <strain evidence="6 7">NRRL 66333</strain>
    </source>
</reference>
<dbReference type="EMBL" id="JAAOAV010000097">
    <property type="protein sequence ID" value="KAF5602858.1"/>
    <property type="molecule type" value="Genomic_DNA"/>
</dbReference>
<proteinExistence type="predicted"/>
<dbReference type="PANTHER" id="PTHR11474">
    <property type="entry name" value="TYROSINASE FAMILY MEMBER"/>
    <property type="match status" value="1"/>
</dbReference>
<dbReference type="Pfam" id="PF00264">
    <property type="entry name" value="Tyrosinase"/>
    <property type="match status" value="1"/>
</dbReference>
<dbReference type="AlphaFoldDB" id="A0A8H5PV85"/>
<evidence type="ECO:0000256" key="1">
    <source>
        <dbReference type="ARBA" id="ARBA00022723"/>
    </source>
</evidence>
<evidence type="ECO:0000256" key="3">
    <source>
        <dbReference type="SAM" id="MobiDB-lite"/>
    </source>
</evidence>
<feature type="chain" id="PRO_5034215045" evidence="4">
    <location>
        <begin position="19"/>
        <end position="356"/>
    </location>
</feature>